<evidence type="ECO:0000313" key="2">
    <source>
        <dbReference type="Proteomes" id="UP000236738"/>
    </source>
</evidence>
<sequence length="157" mass="18942">MKAKKLFLDFEEENTLTNLGLLRLTEELKPHELFFKINALNAFCFKRIKDIVISRTYFSYHFYRFQAYHHLSKNCIQIISNKSSESHQIKVQKELFNFETPEGLFFNDLPDVDYIIRTTDFIDDFSLILWPENSVFKIQTFPICSQDEHYQLIQYYE</sequence>
<evidence type="ECO:0008006" key="3">
    <source>
        <dbReference type="Google" id="ProtNLM"/>
    </source>
</evidence>
<dbReference type="RefSeq" id="WP_103913459.1">
    <property type="nucleotide sequence ID" value="NZ_FNUS01000003.1"/>
</dbReference>
<gene>
    <name evidence="1" type="ORF">SAMN05421847_1475</name>
</gene>
<name>A0A1H5XMB1_9FLAO</name>
<dbReference type="EMBL" id="FNUS01000003">
    <property type="protein sequence ID" value="SEG12560.1"/>
    <property type="molecule type" value="Genomic_DNA"/>
</dbReference>
<dbReference type="NCBIfam" id="NF033205">
    <property type="entry name" value="IPExxxVDY"/>
    <property type="match status" value="1"/>
</dbReference>
<keyword evidence="2" id="KW-1185">Reference proteome</keyword>
<dbReference type="AlphaFoldDB" id="A0A1H5XMB1"/>
<proteinExistence type="predicted"/>
<accession>A0A1H5XMB1</accession>
<organism evidence="1 2">
    <name type="scientific">Halpernia humi</name>
    <dbReference type="NCBI Taxonomy" id="493375"/>
    <lineage>
        <taxon>Bacteria</taxon>
        <taxon>Pseudomonadati</taxon>
        <taxon>Bacteroidota</taxon>
        <taxon>Flavobacteriia</taxon>
        <taxon>Flavobacteriales</taxon>
        <taxon>Weeksellaceae</taxon>
        <taxon>Chryseobacterium group</taxon>
        <taxon>Halpernia</taxon>
    </lineage>
</organism>
<evidence type="ECO:0000313" key="1">
    <source>
        <dbReference type="EMBL" id="SEG12560.1"/>
    </source>
</evidence>
<reference evidence="2" key="1">
    <citation type="submission" date="2016-10" db="EMBL/GenBank/DDBJ databases">
        <authorList>
            <person name="Varghese N."/>
            <person name="Submissions S."/>
        </authorList>
    </citation>
    <scope>NUCLEOTIDE SEQUENCE [LARGE SCALE GENOMIC DNA]</scope>
    <source>
        <strain evidence="2">DSM 21580</strain>
    </source>
</reference>
<protein>
    <recommendedName>
        <fullName evidence="3">IPExxxVDY family protein</fullName>
    </recommendedName>
</protein>
<dbReference type="OrthoDB" id="1270723at2"/>
<dbReference type="Proteomes" id="UP000236738">
    <property type="component" value="Unassembled WGS sequence"/>
</dbReference>
<dbReference type="InterPro" id="IPR047690">
    <property type="entry name" value="IPExxxVDY_fam"/>
</dbReference>